<dbReference type="Gene3D" id="1.10.10.60">
    <property type="entry name" value="Homeodomain-like"/>
    <property type="match status" value="1"/>
</dbReference>
<dbReference type="InterPro" id="IPR006119">
    <property type="entry name" value="Resolv_N"/>
</dbReference>
<keyword evidence="7" id="KW-0614">Plasmid</keyword>
<dbReference type="InterPro" id="IPR050639">
    <property type="entry name" value="SSR_resolvase"/>
</dbReference>
<dbReference type="EMBL" id="CP095066">
    <property type="protein sequence ID" value="UOQ69456.1"/>
    <property type="molecule type" value="Genomic_DNA"/>
</dbReference>
<feature type="domain" description="Resolvase/invertase-type recombinase catalytic" evidence="6">
    <location>
        <begin position="1"/>
        <end position="133"/>
    </location>
</feature>
<gene>
    <name evidence="7" type="ORF">MUN86_28670</name>
</gene>
<dbReference type="SMART" id="SM00857">
    <property type="entry name" value="Resolvase"/>
    <property type="match status" value="1"/>
</dbReference>
<evidence type="ECO:0000256" key="3">
    <source>
        <dbReference type="ARBA" id="ARBA00023125"/>
    </source>
</evidence>
<evidence type="ECO:0000313" key="8">
    <source>
        <dbReference type="Proteomes" id="UP000830401"/>
    </source>
</evidence>
<dbReference type="Proteomes" id="UP000830401">
    <property type="component" value="Plasmid unnamed5"/>
</dbReference>
<dbReference type="PANTHER" id="PTHR30461">
    <property type="entry name" value="DNA-INVERTASE FROM LAMBDOID PROPHAGE"/>
    <property type="match status" value="1"/>
</dbReference>
<dbReference type="Gene3D" id="3.40.50.1390">
    <property type="entry name" value="Resolvase, N-terminal catalytic domain"/>
    <property type="match status" value="1"/>
</dbReference>
<proteinExistence type="inferred from homology"/>
<evidence type="ECO:0000256" key="4">
    <source>
        <dbReference type="ARBA" id="ARBA00023172"/>
    </source>
</evidence>
<evidence type="ECO:0000259" key="6">
    <source>
        <dbReference type="PROSITE" id="PS51736"/>
    </source>
</evidence>
<dbReference type="RefSeq" id="WP_245127227.1">
    <property type="nucleotide sequence ID" value="NZ_CP095066.1"/>
</dbReference>
<keyword evidence="3" id="KW-0238">DNA-binding</keyword>
<comment type="similarity">
    <text evidence="1">Belongs to the site-specific recombinase resolvase family.</text>
</comment>
<dbReference type="PROSITE" id="PS00398">
    <property type="entry name" value="RECOMBINASES_2"/>
    <property type="match status" value="1"/>
</dbReference>
<dbReference type="Pfam" id="PF00239">
    <property type="entry name" value="Resolvase"/>
    <property type="match status" value="1"/>
</dbReference>
<keyword evidence="4" id="KW-0233">DNA recombination</keyword>
<dbReference type="InterPro" id="IPR006120">
    <property type="entry name" value="Resolvase_HTH_dom"/>
</dbReference>
<evidence type="ECO:0000256" key="1">
    <source>
        <dbReference type="ARBA" id="ARBA00009913"/>
    </source>
</evidence>
<protein>
    <submittedName>
        <fullName evidence="7">Recombinase family protein</fullName>
    </submittedName>
</protein>
<dbReference type="InterPro" id="IPR036162">
    <property type="entry name" value="Resolvase-like_N_sf"/>
</dbReference>
<dbReference type="Pfam" id="PF02796">
    <property type="entry name" value="HTH_7"/>
    <property type="match status" value="1"/>
</dbReference>
<keyword evidence="8" id="KW-1185">Reference proteome</keyword>
<evidence type="ECO:0000256" key="5">
    <source>
        <dbReference type="PROSITE-ProRule" id="PRU10137"/>
    </source>
</evidence>
<dbReference type="PANTHER" id="PTHR30461:SF2">
    <property type="entry name" value="SERINE RECOMBINASE PINE-RELATED"/>
    <property type="match status" value="1"/>
</dbReference>
<dbReference type="PROSITE" id="PS51736">
    <property type="entry name" value="RECOMBINASES_3"/>
    <property type="match status" value="1"/>
</dbReference>
<dbReference type="PROSITE" id="PS00397">
    <property type="entry name" value="RECOMBINASES_1"/>
    <property type="match status" value="1"/>
</dbReference>
<evidence type="ECO:0000256" key="2">
    <source>
        <dbReference type="ARBA" id="ARBA00022908"/>
    </source>
</evidence>
<feature type="active site" description="O-(5'-phospho-DNA)-serine intermediate" evidence="5">
    <location>
        <position position="9"/>
    </location>
</feature>
<dbReference type="InterPro" id="IPR006118">
    <property type="entry name" value="Recombinase_CS"/>
</dbReference>
<organism evidence="7 8">
    <name type="scientific">Hymenobacter volaticus</name>
    <dbReference type="NCBI Taxonomy" id="2932254"/>
    <lineage>
        <taxon>Bacteria</taxon>
        <taxon>Pseudomonadati</taxon>
        <taxon>Bacteroidota</taxon>
        <taxon>Cytophagia</taxon>
        <taxon>Cytophagales</taxon>
        <taxon>Hymenobacteraceae</taxon>
        <taxon>Hymenobacter</taxon>
    </lineage>
</organism>
<accession>A0ABY4GEV1</accession>
<keyword evidence="2" id="KW-0229">DNA integration</keyword>
<dbReference type="SUPFAM" id="SSF53041">
    <property type="entry name" value="Resolvase-like"/>
    <property type="match status" value="1"/>
</dbReference>
<reference evidence="7" key="1">
    <citation type="submission" date="2022-04" db="EMBL/GenBank/DDBJ databases">
        <title>Hymenobacter sp. isolated from the air.</title>
        <authorList>
            <person name="Won M."/>
            <person name="Lee C.-M."/>
            <person name="Woen H.-Y."/>
            <person name="Kwon S.-W."/>
        </authorList>
    </citation>
    <scope>NUCLEOTIDE SEQUENCE</scope>
    <source>
        <strain evidence="7">5420S-77</strain>
        <plasmid evidence="7">unnamed5</plasmid>
    </source>
</reference>
<sequence length="203" mass="22494">MIWGYARVSTPDQQLHLQLDALRAYGCQEVVKEKASAVKERPALRELLDQLQPGDTLVVWKLDRLGRSLKHLVELVLGFQQQQVQLVSLQDHLDTTTAQGRLMFNLFASLAEFERDLIRERTLAGLTAARARGRQGGRPPGLSKVAQRKAEAVKTLYLQKDKTTADIAQLLGIGRSTVYRYLDLLGVATGSPASSAYPSNTQP</sequence>
<name>A0ABY4GEV1_9BACT</name>
<geneLocation type="plasmid" evidence="7 8">
    <name>unnamed5</name>
</geneLocation>
<evidence type="ECO:0000313" key="7">
    <source>
        <dbReference type="EMBL" id="UOQ69456.1"/>
    </source>
</evidence>
<dbReference type="CDD" id="cd03768">
    <property type="entry name" value="SR_ResInv"/>
    <property type="match status" value="1"/>
</dbReference>